<dbReference type="Pfam" id="PF08379">
    <property type="entry name" value="Bact_transglu_N"/>
    <property type="match status" value="1"/>
</dbReference>
<accession>A0ABX2E5S9</accession>
<dbReference type="InterPro" id="IPR002931">
    <property type="entry name" value="Transglutaminase-like"/>
</dbReference>
<evidence type="ECO:0000313" key="2">
    <source>
        <dbReference type="EMBL" id="NRD23620.1"/>
    </source>
</evidence>
<dbReference type="Gene3D" id="3.10.620.30">
    <property type="match status" value="1"/>
</dbReference>
<dbReference type="InterPro" id="IPR013589">
    <property type="entry name" value="Bac_transglu_N"/>
</dbReference>
<dbReference type="Pfam" id="PF01841">
    <property type="entry name" value="Transglut_core"/>
    <property type="match status" value="1"/>
</dbReference>
<comment type="caution">
    <text evidence="2">The sequence shown here is derived from an EMBL/GenBank/DDBJ whole genome shotgun (WGS) entry which is preliminary data.</text>
</comment>
<gene>
    <name evidence="2" type="ORF">HNV10_10235</name>
</gene>
<dbReference type="InterPro" id="IPR038765">
    <property type="entry name" value="Papain-like_cys_pep_sf"/>
</dbReference>
<feature type="domain" description="Transglutaminase-like" evidence="1">
    <location>
        <begin position="181"/>
        <end position="251"/>
    </location>
</feature>
<keyword evidence="3" id="KW-1185">Reference proteome</keyword>
<dbReference type="PANTHER" id="PTHR33490">
    <property type="entry name" value="BLR5614 PROTEIN-RELATED"/>
    <property type="match status" value="1"/>
</dbReference>
<evidence type="ECO:0000313" key="3">
    <source>
        <dbReference type="Proteomes" id="UP000805085"/>
    </source>
</evidence>
<reference evidence="2 3" key="1">
    <citation type="journal article" date="2015" name="Int. J. Syst. Evol. Microbiol.">
        <title>Winogradskyella litoriviva sp. nov., isolated from coastal seawater.</title>
        <authorList>
            <person name="Nedashkovskaya O.I."/>
            <person name="Kukhlevskiy A.D."/>
            <person name="Zhukova N.V."/>
            <person name="Kim S.J."/>
            <person name="Rhee S.K."/>
            <person name="Mikhailov V.V."/>
        </authorList>
    </citation>
    <scope>NUCLEOTIDE SEQUENCE [LARGE SCALE GENOMIC DNA]</scope>
    <source>
        <strain evidence="2 3">KMM6491</strain>
    </source>
</reference>
<dbReference type="Proteomes" id="UP000805085">
    <property type="component" value="Unassembled WGS sequence"/>
</dbReference>
<protein>
    <submittedName>
        <fullName evidence="2">Transglutaminase family protein</fullName>
    </submittedName>
</protein>
<dbReference type="SMART" id="SM00460">
    <property type="entry name" value="TGc"/>
    <property type="match status" value="1"/>
</dbReference>
<dbReference type="SUPFAM" id="SSF54001">
    <property type="entry name" value="Cysteine proteinases"/>
    <property type="match status" value="1"/>
</dbReference>
<organism evidence="2 3">
    <name type="scientific">Winogradskyella litoriviva</name>
    <dbReference type="NCBI Taxonomy" id="1220182"/>
    <lineage>
        <taxon>Bacteria</taxon>
        <taxon>Pseudomonadati</taxon>
        <taxon>Bacteroidota</taxon>
        <taxon>Flavobacteriia</taxon>
        <taxon>Flavobacteriales</taxon>
        <taxon>Flavobacteriaceae</taxon>
        <taxon>Winogradskyella</taxon>
    </lineage>
</organism>
<sequence length="308" mass="34712">MIFDLWHKTKYTYEHGASFCHNLTTIKPKSFAGQTLLDYSLEITPTPTDITERLDFFGNAVTRFSIQQHHKELIVIARSKVARDYEKQHNEADFLKAKKVTIAETLTQLKGTDAEIIDVRQFVMPSPLISIGNNEIKAYAAKSFSSERSFYEAANELMQRIYTDFDFVPGFTNIATPLKDVMAAKKGVCQDFAQIAIACIRAMGLPAKYVSGYIETLPPEGKEKLIGTDASHAWFSVYIPSFGWVDFDPTNNQIPKNQHIVVAHGRDYYDVPPLKGVIYSMGKNTMEVSVDLRPSASYISQMQSQAQQ</sequence>
<dbReference type="PANTHER" id="PTHR33490:SF7">
    <property type="entry name" value="BLR2979 PROTEIN"/>
    <property type="match status" value="1"/>
</dbReference>
<evidence type="ECO:0000259" key="1">
    <source>
        <dbReference type="SMART" id="SM00460"/>
    </source>
</evidence>
<name>A0ABX2E5S9_9FLAO</name>
<dbReference type="EMBL" id="JABRWQ010000004">
    <property type="protein sequence ID" value="NRD23620.1"/>
    <property type="molecule type" value="Genomic_DNA"/>
</dbReference>
<proteinExistence type="predicted"/>
<dbReference type="RefSeq" id="WP_173301255.1">
    <property type="nucleotide sequence ID" value="NZ_JABRWQ010000004.1"/>
</dbReference>